<keyword evidence="9 12" id="KW-0472">Membrane</keyword>
<dbReference type="GO" id="GO:0006814">
    <property type="term" value="P:sodium ion transport"/>
    <property type="evidence" value="ECO:0007669"/>
    <property type="project" value="UniProtKB-KW"/>
</dbReference>
<evidence type="ECO:0000256" key="8">
    <source>
        <dbReference type="ARBA" id="ARBA00023065"/>
    </source>
</evidence>
<evidence type="ECO:0000256" key="2">
    <source>
        <dbReference type="ARBA" id="ARBA00006434"/>
    </source>
</evidence>
<keyword evidence="6 12" id="KW-1133">Transmembrane helix</keyword>
<dbReference type="PANTHER" id="PTHR42985:SF40">
    <property type="entry name" value="LD47995P-RELATED"/>
    <property type="match status" value="1"/>
</dbReference>
<dbReference type="RefSeq" id="WP_413777366.1">
    <property type="nucleotide sequence ID" value="NZ_WNHJ01000941.1"/>
</dbReference>
<keyword evidence="5 12" id="KW-0812">Transmembrane</keyword>
<dbReference type="EMBL" id="WNHJ01000941">
    <property type="protein sequence ID" value="MTV64539.1"/>
    <property type="molecule type" value="Genomic_DNA"/>
</dbReference>
<dbReference type="AlphaFoldDB" id="A0A6G2D7F9"/>
<feature type="non-terminal residue" evidence="13">
    <location>
        <position position="1"/>
    </location>
</feature>
<evidence type="ECO:0000256" key="1">
    <source>
        <dbReference type="ARBA" id="ARBA00004651"/>
    </source>
</evidence>
<gene>
    <name evidence="13" type="ORF">GM539_14490</name>
</gene>
<evidence type="ECO:0000256" key="5">
    <source>
        <dbReference type="ARBA" id="ARBA00022692"/>
    </source>
</evidence>
<evidence type="ECO:0000256" key="9">
    <source>
        <dbReference type="ARBA" id="ARBA00023136"/>
    </source>
</evidence>
<feature type="non-terminal residue" evidence="13">
    <location>
        <position position="82"/>
    </location>
</feature>
<evidence type="ECO:0000256" key="7">
    <source>
        <dbReference type="ARBA" id="ARBA00023053"/>
    </source>
</evidence>
<keyword evidence="8" id="KW-0406">Ion transport</keyword>
<reference evidence="13 14" key="1">
    <citation type="submission" date="2019-11" db="EMBL/GenBank/DDBJ databases">
        <title>Growth characteristics of pneumococcus vary with the chemical composition of the capsule and with environmental conditions.</title>
        <authorList>
            <person name="Tothpal A."/>
            <person name="Desobry K."/>
            <person name="Joshi S."/>
            <person name="Wyllie A.L."/>
            <person name="Weinberger D.M."/>
        </authorList>
    </citation>
    <scope>NUCLEOTIDE SEQUENCE [LARGE SCALE GENOMIC DNA]</scope>
    <source>
        <strain evidence="14">pnumococcus22F</strain>
    </source>
</reference>
<dbReference type="InterPro" id="IPR001734">
    <property type="entry name" value="Na/solute_symporter"/>
</dbReference>
<dbReference type="GO" id="GO:0015293">
    <property type="term" value="F:symporter activity"/>
    <property type="evidence" value="ECO:0007669"/>
    <property type="project" value="TreeGrafter"/>
</dbReference>
<sequence length="82" mass="8537">AIAIVYSYTGGLKSVLWTDFIQGVVLISGVVVALFVLMANIKGGFGAVAETLANGKFLAANEKLFDPNLLSNSIFLIVMGSG</sequence>
<evidence type="ECO:0000313" key="13">
    <source>
        <dbReference type="EMBL" id="MTV64539.1"/>
    </source>
</evidence>
<dbReference type="InterPro" id="IPR038377">
    <property type="entry name" value="Na/Glc_symporter_sf"/>
</dbReference>
<comment type="caution">
    <text evidence="13">The sequence shown here is derived from an EMBL/GenBank/DDBJ whole genome shotgun (WGS) entry which is preliminary data.</text>
</comment>
<evidence type="ECO:0000313" key="14">
    <source>
        <dbReference type="Proteomes" id="UP000474228"/>
    </source>
</evidence>
<keyword evidence="10" id="KW-0739">Sodium transport</keyword>
<evidence type="ECO:0000256" key="12">
    <source>
        <dbReference type="SAM" id="Phobius"/>
    </source>
</evidence>
<evidence type="ECO:0000256" key="6">
    <source>
        <dbReference type="ARBA" id="ARBA00022989"/>
    </source>
</evidence>
<keyword evidence="7" id="KW-0915">Sodium</keyword>
<keyword evidence="4" id="KW-1003">Cell membrane</keyword>
<accession>A0A6G2D7F9</accession>
<dbReference type="GO" id="GO:0005886">
    <property type="term" value="C:plasma membrane"/>
    <property type="evidence" value="ECO:0007669"/>
    <property type="project" value="UniProtKB-SubCell"/>
</dbReference>
<keyword evidence="3" id="KW-0813">Transport</keyword>
<protein>
    <submittedName>
        <fullName evidence="13">Sodium:solute symporter</fullName>
    </submittedName>
</protein>
<dbReference type="Gene3D" id="1.20.1730.10">
    <property type="entry name" value="Sodium/glucose cotransporter"/>
    <property type="match status" value="1"/>
</dbReference>
<dbReference type="PROSITE" id="PS50283">
    <property type="entry name" value="NA_SOLUT_SYMP_3"/>
    <property type="match status" value="1"/>
</dbReference>
<feature type="transmembrane region" description="Helical" evidence="12">
    <location>
        <begin position="20"/>
        <end position="39"/>
    </location>
</feature>
<evidence type="ECO:0000256" key="3">
    <source>
        <dbReference type="ARBA" id="ARBA00022448"/>
    </source>
</evidence>
<comment type="similarity">
    <text evidence="2 11">Belongs to the sodium:solute symporter (SSF) (TC 2.A.21) family.</text>
</comment>
<proteinExistence type="inferred from homology"/>
<dbReference type="PANTHER" id="PTHR42985">
    <property type="entry name" value="SODIUM-COUPLED MONOCARBOXYLATE TRANSPORTER"/>
    <property type="match status" value="1"/>
</dbReference>
<organism evidence="13 14">
    <name type="scientific">Streptococcus pneumoniae</name>
    <dbReference type="NCBI Taxonomy" id="1313"/>
    <lineage>
        <taxon>Bacteria</taxon>
        <taxon>Bacillati</taxon>
        <taxon>Bacillota</taxon>
        <taxon>Bacilli</taxon>
        <taxon>Lactobacillales</taxon>
        <taxon>Streptococcaceae</taxon>
        <taxon>Streptococcus</taxon>
    </lineage>
</organism>
<name>A0A6G2D7F9_STREE</name>
<dbReference type="Pfam" id="PF00474">
    <property type="entry name" value="SSF"/>
    <property type="match status" value="1"/>
</dbReference>
<evidence type="ECO:0000256" key="11">
    <source>
        <dbReference type="RuleBase" id="RU362091"/>
    </source>
</evidence>
<evidence type="ECO:0000256" key="4">
    <source>
        <dbReference type="ARBA" id="ARBA00022475"/>
    </source>
</evidence>
<comment type="subcellular location">
    <subcellularLocation>
        <location evidence="1">Cell membrane</location>
        <topology evidence="1">Multi-pass membrane protein</topology>
    </subcellularLocation>
</comment>
<dbReference type="Proteomes" id="UP000474228">
    <property type="component" value="Unassembled WGS sequence"/>
</dbReference>
<dbReference type="InterPro" id="IPR051163">
    <property type="entry name" value="Sodium:Solute_Symporter_SSF"/>
</dbReference>
<evidence type="ECO:0000256" key="10">
    <source>
        <dbReference type="ARBA" id="ARBA00023201"/>
    </source>
</evidence>